<organism evidence="3 4">
    <name type="scientific">Phyllobacterium salinisoli</name>
    <dbReference type="NCBI Taxonomy" id="1899321"/>
    <lineage>
        <taxon>Bacteria</taxon>
        <taxon>Pseudomonadati</taxon>
        <taxon>Pseudomonadota</taxon>
        <taxon>Alphaproteobacteria</taxon>
        <taxon>Hyphomicrobiales</taxon>
        <taxon>Phyllobacteriaceae</taxon>
        <taxon>Phyllobacterium</taxon>
    </lineage>
</organism>
<dbReference type="PANTHER" id="PTHR41259">
    <property type="entry name" value="DOUBLE-STRAND BREAK REPAIR RAD50 ATPASE, PUTATIVE-RELATED"/>
    <property type="match status" value="1"/>
</dbReference>
<accession>A0A368K5V0</accession>
<dbReference type="SUPFAM" id="SSF52540">
    <property type="entry name" value="P-loop containing nucleoside triphosphate hydrolases"/>
    <property type="match status" value="1"/>
</dbReference>
<feature type="coiled-coil region" evidence="1">
    <location>
        <begin position="852"/>
        <end position="879"/>
    </location>
</feature>
<dbReference type="PANTHER" id="PTHR41259:SF1">
    <property type="entry name" value="DOUBLE-STRAND BREAK REPAIR RAD50 ATPASE, PUTATIVE-RELATED"/>
    <property type="match status" value="1"/>
</dbReference>
<dbReference type="Pfam" id="PF13514">
    <property type="entry name" value="AAA_27"/>
    <property type="match status" value="1"/>
</dbReference>
<feature type="domain" description="YhaN AAA" evidence="2">
    <location>
        <begin position="1"/>
        <end position="207"/>
    </location>
</feature>
<comment type="caution">
    <text evidence="3">The sequence shown here is derived from an EMBL/GenBank/DDBJ whole genome shotgun (WGS) entry which is preliminary data.</text>
</comment>
<sequence length="1160" mass="128437">MRLRRLDLTRYGKFTDHSIDFGEHVPGTPDLHIVYGLNEAGKSTSLSAYLDLLFGIEERTRYGFLHQGKAMEIGACLEFDGQAHEFKRVKQRSNSLLNGQGQPVNEAFLSVPLAGLTREAYRMMFSLDDQTLEDGGNAILESKGDLGELLFSASAGLAGISSILESAIDEADGIFRKRASSTKIAGLKRQIAELKSRRDEIDTQASAYKTLTTALAQAEAAYDAVMKEIGTAKARQEEIARILRAHPRAAEHRRGQEELEQYKSLLHPPANWAAALPGLINEETRLQTQLDGLGQREQKVREALQGPVIDQCVLEMAVRLDQLPDAAARYTTAEEDLPKRQGKLAEWTRKIDLILAALGQSDVGDPKTLLVPVATIGVLRDLIADKSGIDVARRAGEKEHEAARQALEKEQRARTALDRQGPAIDAGKVAQLQSLVSRLREGNLAAELRLAQRGLSDKRQSFDDAVGGLHPWTGDGDALLRLSPPRPDRLEAWKAAFTALDKRRSQIVEREGELITKRDEDAARIAALREASSLLDDGEANAVLIDRDEAWAQHLSAMDHETAQRFETSMRKTDAVAAARLSGAKELEELRSLAAAVAVTRAGLDRQGALLRESDEELEILRREIRTETPTEIALSGDAPTGSWLAKISQWAENHASALAAWDHLRRALNDIEVAEDGLKAEQSSLAQALASTGINVDGLALAALVQAADNILMDHAALHAKRTEADRRLDEHEAALAERQKALDEAIKASNAWESDWTNTLATTWFADQQGSVGAVRELLNAISDLPEALREHDDLQHRIDAMEADRQAFAKAVTELHEALGETLDGKDPLFAAKALIQRYVEAKQGEAKRLEHNRALADLAIEREQLEDEIAVHAARRNEMIDFFHVATLGDVRQELENCRKRDELVVQQGKIERQIVGEMQEQSLDDAMIGLANTDLSELQREQAELTSRLEDLDGRAKDLFADKARATDRLNDIGGDDAVARIDVTRRTVLVEIEDLALRYLRLRSGSLIAEHGIRAYRDRHRSAMMNRASEAFRLMTRDGYTGLATRPDKDREALIGLSRHGGSKLAVEMSKGTQFQLYLALRLAGYEEFATARPSVPFIADDIMETFDEPRSEEVFRLFGQMAQAGQVIYLTHHRHLCEIAAQVVPSISIHEIR</sequence>
<feature type="coiled-coil region" evidence="1">
    <location>
        <begin position="723"/>
        <end position="750"/>
    </location>
</feature>
<keyword evidence="4" id="KW-1185">Reference proteome</keyword>
<feature type="coiled-coil region" evidence="1">
    <location>
        <begin position="393"/>
        <end position="420"/>
    </location>
</feature>
<evidence type="ECO:0000313" key="3">
    <source>
        <dbReference type="EMBL" id="RCS24757.1"/>
    </source>
</evidence>
<name>A0A368K5V0_9HYPH</name>
<dbReference type="RefSeq" id="WP_114439204.1">
    <property type="nucleotide sequence ID" value="NZ_QOZG01000002.1"/>
</dbReference>
<evidence type="ECO:0000256" key="1">
    <source>
        <dbReference type="SAM" id="Coils"/>
    </source>
</evidence>
<dbReference type="Proteomes" id="UP000253420">
    <property type="component" value="Unassembled WGS sequence"/>
</dbReference>
<proteinExistence type="predicted"/>
<gene>
    <name evidence="3" type="ORF">DUT91_04635</name>
</gene>
<dbReference type="OrthoDB" id="9764467at2"/>
<dbReference type="Gene3D" id="3.40.50.300">
    <property type="entry name" value="P-loop containing nucleotide triphosphate hydrolases"/>
    <property type="match status" value="2"/>
</dbReference>
<reference evidence="3 4" key="1">
    <citation type="submission" date="2018-07" db="EMBL/GenBank/DDBJ databases">
        <title>The draft genome of Phyllobacterium salinisoli.</title>
        <authorList>
            <person name="Liu L."/>
            <person name="Li L."/>
            <person name="Zhang X."/>
            <person name="Liang L."/>
        </authorList>
    </citation>
    <scope>NUCLEOTIDE SEQUENCE [LARGE SCALE GENOMIC DNA]</scope>
    <source>
        <strain evidence="3 4">LLAN61</strain>
    </source>
</reference>
<dbReference type="EMBL" id="QOZG01000002">
    <property type="protein sequence ID" value="RCS24757.1"/>
    <property type="molecule type" value="Genomic_DNA"/>
</dbReference>
<dbReference type="AlphaFoldDB" id="A0A368K5V0"/>
<protein>
    <recommendedName>
        <fullName evidence="2">YhaN AAA domain-containing protein</fullName>
    </recommendedName>
</protein>
<keyword evidence="1" id="KW-0175">Coiled coil</keyword>
<dbReference type="InterPro" id="IPR027417">
    <property type="entry name" value="P-loop_NTPase"/>
</dbReference>
<evidence type="ECO:0000259" key="2">
    <source>
        <dbReference type="Pfam" id="PF13514"/>
    </source>
</evidence>
<dbReference type="InterPro" id="IPR038734">
    <property type="entry name" value="YhaN_AAA"/>
</dbReference>
<feature type="coiled-coil region" evidence="1">
    <location>
        <begin position="177"/>
        <end position="235"/>
    </location>
</feature>
<evidence type="ECO:0000313" key="4">
    <source>
        <dbReference type="Proteomes" id="UP000253420"/>
    </source>
</evidence>